<dbReference type="Proteomes" id="UP000290365">
    <property type="component" value="Chromosome"/>
</dbReference>
<evidence type="ECO:0000313" key="2">
    <source>
        <dbReference type="EMBL" id="QBD77891.1"/>
    </source>
</evidence>
<accession>A0A4V0YYZ0</accession>
<protein>
    <recommendedName>
        <fullName evidence="4">General stress protein 17M-like domain-containing protein</fullName>
    </recommendedName>
</protein>
<sequence length="266" mass="29000">MTANPHSAAVGVFKDRSMAEQAVNALLDAGFSHDQIRYATAGSSSGGFFNDLKSMFSTSSVTGSNLVSDLSHMGLSNEEARFYANEYENGNSIVAVNAPGHEQDAMNVLHKQGAYNYYHTVANAAPTGGTTQEQPVNTQTPGRYATPSREDELARQRQAEYQAAQGITPGREVRTGESRKDATAASTRETQLQDLRAQLEATQQQLQAARTRLQAAKEHEAQIRSARESEAEFEATRKQLQDAQTQLQSTLAELRETEARLGSSTR</sequence>
<dbReference type="KEGG" id="kbs:EPA93_18585"/>
<dbReference type="AlphaFoldDB" id="A0A4V0YYZ0"/>
<gene>
    <name evidence="2" type="ORF">EPA93_18585</name>
</gene>
<name>A0A4V0YYZ0_KTERU</name>
<dbReference type="RefSeq" id="WP_129888944.1">
    <property type="nucleotide sequence ID" value="NZ_CP035758.1"/>
</dbReference>
<feature type="region of interest" description="Disordered" evidence="1">
    <location>
        <begin position="224"/>
        <end position="246"/>
    </location>
</feature>
<feature type="region of interest" description="Disordered" evidence="1">
    <location>
        <begin position="126"/>
        <end position="151"/>
    </location>
</feature>
<feature type="compositionally biased region" description="Basic and acidic residues" evidence="1">
    <location>
        <begin position="171"/>
        <end position="182"/>
    </location>
</feature>
<organism evidence="2 3">
    <name type="scientific">Ktedonosporobacter rubrisoli</name>
    <dbReference type="NCBI Taxonomy" id="2509675"/>
    <lineage>
        <taxon>Bacteria</taxon>
        <taxon>Bacillati</taxon>
        <taxon>Chloroflexota</taxon>
        <taxon>Ktedonobacteria</taxon>
        <taxon>Ktedonobacterales</taxon>
        <taxon>Ktedonosporobacteraceae</taxon>
        <taxon>Ktedonosporobacter</taxon>
    </lineage>
</organism>
<feature type="compositionally biased region" description="Polar residues" evidence="1">
    <location>
        <begin position="128"/>
        <end position="141"/>
    </location>
</feature>
<proteinExistence type="predicted"/>
<evidence type="ECO:0000313" key="3">
    <source>
        <dbReference type="Proteomes" id="UP000290365"/>
    </source>
</evidence>
<feature type="compositionally biased region" description="Basic and acidic residues" evidence="1">
    <location>
        <begin position="224"/>
        <end position="240"/>
    </location>
</feature>
<feature type="region of interest" description="Disordered" evidence="1">
    <location>
        <begin position="164"/>
        <end position="187"/>
    </location>
</feature>
<reference evidence="2 3" key="1">
    <citation type="submission" date="2019-01" db="EMBL/GenBank/DDBJ databases">
        <title>Ktedonosporobacter rubrisoli SCAWS-G2.</title>
        <authorList>
            <person name="Huang Y."/>
            <person name="Yan B."/>
        </authorList>
    </citation>
    <scope>NUCLEOTIDE SEQUENCE [LARGE SCALE GENOMIC DNA]</scope>
    <source>
        <strain evidence="2 3">SCAWS-G2</strain>
    </source>
</reference>
<dbReference type="OrthoDB" id="166956at2"/>
<keyword evidence="3" id="KW-1185">Reference proteome</keyword>
<evidence type="ECO:0008006" key="4">
    <source>
        <dbReference type="Google" id="ProtNLM"/>
    </source>
</evidence>
<dbReference type="EMBL" id="CP035758">
    <property type="protein sequence ID" value="QBD77891.1"/>
    <property type="molecule type" value="Genomic_DNA"/>
</dbReference>
<evidence type="ECO:0000256" key="1">
    <source>
        <dbReference type="SAM" id="MobiDB-lite"/>
    </source>
</evidence>